<dbReference type="EMBL" id="CAJHUC010000760">
    <property type="protein sequence ID" value="CAD7698091.1"/>
    <property type="molecule type" value="Genomic_DNA"/>
</dbReference>
<organism evidence="1 2">
    <name type="scientific">Ostreobium quekettii</name>
    <dbReference type="NCBI Taxonomy" id="121088"/>
    <lineage>
        <taxon>Eukaryota</taxon>
        <taxon>Viridiplantae</taxon>
        <taxon>Chlorophyta</taxon>
        <taxon>core chlorophytes</taxon>
        <taxon>Ulvophyceae</taxon>
        <taxon>TCBD clade</taxon>
        <taxon>Bryopsidales</taxon>
        <taxon>Ostreobineae</taxon>
        <taxon>Ostreobiaceae</taxon>
        <taxon>Ostreobium</taxon>
    </lineage>
</organism>
<comment type="caution">
    <text evidence="1">The sequence shown here is derived from an EMBL/GenBank/DDBJ whole genome shotgun (WGS) entry which is preliminary data.</text>
</comment>
<name>A0A8S1IVI5_9CHLO</name>
<dbReference type="AlphaFoldDB" id="A0A8S1IVI5"/>
<reference evidence="1" key="1">
    <citation type="submission" date="2020-12" db="EMBL/GenBank/DDBJ databases">
        <authorList>
            <person name="Iha C."/>
        </authorList>
    </citation>
    <scope>NUCLEOTIDE SEQUENCE</scope>
</reference>
<proteinExistence type="predicted"/>
<dbReference type="Proteomes" id="UP000708148">
    <property type="component" value="Unassembled WGS sequence"/>
</dbReference>
<sequence>MQFEKMVVTRWDEMGILLGTSQCVPLHGLHLPALTSYAQELLAANVSAAHTTQAVLAVFGIETTPGCPVGLFGSTGQGVHNAASQLRASRHKSTDKPVNGCLNDATVRPLPGPGLSWDPLSPGFGTQGLRFM</sequence>
<accession>A0A8S1IVI5</accession>
<evidence type="ECO:0000313" key="1">
    <source>
        <dbReference type="EMBL" id="CAD7698091.1"/>
    </source>
</evidence>
<gene>
    <name evidence="1" type="ORF">OSTQU699_LOCUS3452</name>
</gene>
<protein>
    <submittedName>
        <fullName evidence="1">Uncharacterized protein</fullName>
    </submittedName>
</protein>
<keyword evidence="2" id="KW-1185">Reference proteome</keyword>
<evidence type="ECO:0000313" key="2">
    <source>
        <dbReference type="Proteomes" id="UP000708148"/>
    </source>
</evidence>